<dbReference type="InterPro" id="IPR052424">
    <property type="entry name" value="Kielin_Chordin-BMP_Reg"/>
</dbReference>
<dbReference type="InterPro" id="IPR002919">
    <property type="entry name" value="TIL_dom"/>
</dbReference>
<sequence length="320" mass="34187">GLVCPPHQHYELCGSSCHATCRGQTEPDQCRETTLCSEGCFCDPGFLRSGDRCVPLSACGCTYDGRYHQAGEVFFPDSRCQQRCRCRGDGTAECWPEGCGEEEECGVKDGVPGCYPRSCGRCEVLGAGGCVTFDRRRLRAGGSCTRWLAEVEEGDPQDGLVAFAVALETEDGDEGTVVRWLLVTAHGVTVGLERGAQWEVLVDGERHLLPLSLAEGALTVSQEGTHRVLMVQGGPKLLYDGDSYLVLILPSTYRGRSRGLCGNFNGDPADDVPVPEEMVTIRGTLMTNCTHTPPPPPPTCPVAEPGPCGVLTDSTGPFAG</sequence>
<accession>A0A851ZBQ6</accession>
<evidence type="ECO:0000313" key="6">
    <source>
        <dbReference type="EMBL" id="NXD88895.1"/>
    </source>
</evidence>
<proteinExistence type="predicted"/>
<keyword evidence="3" id="KW-0732">Signal</keyword>
<evidence type="ECO:0000256" key="3">
    <source>
        <dbReference type="ARBA" id="ARBA00022729"/>
    </source>
</evidence>
<dbReference type="Proteomes" id="UP000648918">
    <property type="component" value="Unassembled WGS sequence"/>
</dbReference>
<dbReference type="EMBL" id="WBNJ01001750">
    <property type="protein sequence ID" value="NXD88895.1"/>
    <property type="molecule type" value="Genomic_DNA"/>
</dbReference>
<dbReference type="OrthoDB" id="6236007at2759"/>
<evidence type="ECO:0000259" key="5">
    <source>
        <dbReference type="PROSITE" id="PS51233"/>
    </source>
</evidence>
<organism evidence="6 7">
    <name type="scientific">Halcyon senegalensis</name>
    <dbReference type="NCBI Taxonomy" id="342381"/>
    <lineage>
        <taxon>Eukaryota</taxon>
        <taxon>Metazoa</taxon>
        <taxon>Chordata</taxon>
        <taxon>Craniata</taxon>
        <taxon>Vertebrata</taxon>
        <taxon>Euteleostomi</taxon>
        <taxon>Archelosauria</taxon>
        <taxon>Archosauria</taxon>
        <taxon>Dinosauria</taxon>
        <taxon>Saurischia</taxon>
        <taxon>Theropoda</taxon>
        <taxon>Coelurosauria</taxon>
        <taxon>Aves</taxon>
        <taxon>Neognathae</taxon>
        <taxon>Neoaves</taxon>
        <taxon>Telluraves</taxon>
        <taxon>Coraciimorphae</taxon>
        <taxon>Coraciiformes</taxon>
        <taxon>Alcedinidae</taxon>
        <taxon>Halcyon</taxon>
    </lineage>
</organism>
<gene>
    <name evidence="6" type="primary">Fcgbp_3</name>
    <name evidence="6" type="ORF">HALSEN_R15176</name>
</gene>
<dbReference type="CDD" id="cd19941">
    <property type="entry name" value="TIL"/>
    <property type="match status" value="1"/>
</dbReference>
<name>A0A851ZBQ6_9AVES</name>
<comment type="caution">
    <text evidence="6">The sequence shown here is derived from an EMBL/GenBank/DDBJ whole genome shotgun (WGS) entry which is preliminary data.</text>
</comment>
<evidence type="ECO:0000256" key="2">
    <source>
        <dbReference type="ARBA" id="ARBA00022525"/>
    </source>
</evidence>
<dbReference type="AlphaFoldDB" id="A0A851ZBQ6"/>
<dbReference type="SMART" id="SM00216">
    <property type="entry name" value="VWD"/>
    <property type="match status" value="1"/>
</dbReference>
<dbReference type="PANTHER" id="PTHR46698:SF7">
    <property type="entry name" value="VWFD DOMAIN-CONTAINING PROTEIN"/>
    <property type="match status" value="1"/>
</dbReference>
<dbReference type="SUPFAM" id="SSF57567">
    <property type="entry name" value="Serine protease inhibitors"/>
    <property type="match status" value="1"/>
</dbReference>
<dbReference type="FunFam" id="2.10.25.10:FF:000055">
    <property type="entry name" value="alpha-tectorin isoform X1"/>
    <property type="match status" value="1"/>
</dbReference>
<feature type="non-terminal residue" evidence="6">
    <location>
        <position position="1"/>
    </location>
</feature>
<dbReference type="InterPro" id="IPR036084">
    <property type="entry name" value="Ser_inhib-like_sf"/>
</dbReference>
<comment type="subcellular location">
    <subcellularLocation>
        <location evidence="1">Secreted</location>
    </subcellularLocation>
</comment>
<dbReference type="PANTHER" id="PTHR46698">
    <property type="entry name" value="CROSSVEINLESS 2"/>
    <property type="match status" value="1"/>
</dbReference>
<keyword evidence="7" id="KW-1185">Reference proteome</keyword>
<dbReference type="Pfam" id="PF00094">
    <property type="entry name" value="VWD"/>
    <property type="match status" value="1"/>
</dbReference>
<dbReference type="Gene3D" id="2.10.25.10">
    <property type="entry name" value="Laminin"/>
    <property type="match status" value="1"/>
</dbReference>
<dbReference type="PROSITE" id="PS51233">
    <property type="entry name" value="VWFD"/>
    <property type="match status" value="1"/>
</dbReference>
<evidence type="ECO:0000256" key="4">
    <source>
        <dbReference type="ARBA" id="ARBA00023157"/>
    </source>
</evidence>
<dbReference type="InterPro" id="IPR001846">
    <property type="entry name" value="VWF_type-D"/>
</dbReference>
<keyword evidence="4" id="KW-1015">Disulfide bond</keyword>
<dbReference type="Pfam" id="PF01826">
    <property type="entry name" value="TIL"/>
    <property type="match status" value="1"/>
</dbReference>
<dbReference type="GO" id="GO:0030513">
    <property type="term" value="P:positive regulation of BMP signaling pathway"/>
    <property type="evidence" value="ECO:0007669"/>
    <property type="project" value="TreeGrafter"/>
</dbReference>
<dbReference type="GO" id="GO:0005576">
    <property type="term" value="C:extracellular region"/>
    <property type="evidence" value="ECO:0007669"/>
    <property type="project" value="UniProtKB-SubCell"/>
</dbReference>
<keyword evidence="2" id="KW-0964">Secreted</keyword>
<evidence type="ECO:0000256" key="1">
    <source>
        <dbReference type="ARBA" id="ARBA00004613"/>
    </source>
</evidence>
<evidence type="ECO:0000313" key="7">
    <source>
        <dbReference type="Proteomes" id="UP000648918"/>
    </source>
</evidence>
<feature type="non-terminal residue" evidence="6">
    <location>
        <position position="320"/>
    </location>
</feature>
<protein>
    <submittedName>
        <fullName evidence="6">FCGBP protein</fullName>
    </submittedName>
</protein>
<reference evidence="6" key="1">
    <citation type="submission" date="2019-09" db="EMBL/GenBank/DDBJ databases">
        <title>Bird 10,000 Genomes (B10K) Project - Family phase.</title>
        <authorList>
            <person name="Zhang G."/>
        </authorList>
    </citation>
    <scope>NUCLEOTIDE SEQUENCE</scope>
    <source>
        <strain evidence="6">B10K-DU-024-03</strain>
        <tissue evidence="6">Muscle</tissue>
    </source>
</reference>
<feature type="domain" description="VWFD" evidence="5">
    <location>
        <begin position="120"/>
        <end position="301"/>
    </location>
</feature>